<protein>
    <submittedName>
        <fullName evidence="2">Uncharacterized protein</fullName>
    </submittedName>
</protein>
<evidence type="ECO:0000256" key="1">
    <source>
        <dbReference type="SAM" id="Phobius"/>
    </source>
</evidence>
<feature type="transmembrane region" description="Helical" evidence="1">
    <location>
        <begin position="12"/>
        <end position="35"/>
    </location>
</feature>
<proteinExistence type="predicted"/>
<keyword evidence="1" id="KW-1133">Transmembrane helix</keyword>
<accession>A0A1T4MPZ7</accession>
<keyword evidence="3" id="KW-1185">Reference proteome</keyword>
<name>A0A1T4MPZ7_9FIRM</name>
<evidence type="ECO:0000313" key="2">
    <source>
        <dbReference type="EMBL" id="SJZ69043.1"/>
    </source>
</evidence>
<reference evidence="2 3" key="1">
    <citation type="submission" date="2017-02" db="EMBL/GenBank/DDBJ databases">
        <authorList>
            <person name="Peterson S.W."/>
        </authorList>
    </citation>
    <scope>NUCLEOTIDE SEQUENCE [LARGE SCALE GENOMIC DNA]</scope>
    <source>
        <strain evidence="2 3">DSM 15102</strain>
    </source>
</reference>
<organism evidence="2 3">
    <name type="scientific">Garciella nitratireducens DSM 15102</name>
    <dbReference type="NCBI Taxonomy" id="1121911"/>
    <lineage>
        <taxon>Bacteria</taxon>
        <taxon>Bacillati</taxon>
        <taxon>Bacillota</taxon>
        <taxon>Clostridia</taxon>
        <taxon>Eubacteriales</taxon>
        <taxon>Eubacteriaceae</taxon>
        <taxon>Garciella</taxon>
    </lineage>
</organism>
<evidence type="ECO:0000313" key="3">
    <source>
        <dbReference type="Proteomes" id="UP000196365"/>
    </source>
</evidence>
<dbReference type="AlphaFoldDB" id="A0A1T4MPZ7"/>
<dbReference type="EMBL" id="FUWV01000008">
    <property type="protein sequence ID" value="SJZ69043.1"/>
    <property type="molecule type" value="Genomic_DNA"/>
</dbReference>
<keyword evidence="1" id="KW-0812">Transmembrane</keyword>
<dbReference type="Proteomes" id="UP000196365">
    <property type="component" value="Unassembled WGS sequence"/>
</dbReference>
<gene>
    <name evidence="2" type="ORF">SAMN02745973_01395</name>
</gene>
<keyword evidence="1" id="KW-0472">Membrane</keyword>
<sequence length="68" mass="7959">MGAGILIPEKSLATFYGISGIIAYLMFLFSMNISIENDLRRRYLFILPESPWKKYGLWIKVFGRLEIR</sequence>